<accession>A0A1Y6FMD7</accession>
<feature type="domain" description="VWFA" evidence="2">
    <location>
        <begin position="136"/>
        <end position="441"/>
    </location>
</feature>
<feature type="transmembrane region" description="Helical" evidence="1">
    <location>
        <begin position="12"/>
        <end position="34"/>
    </location>
</feature>
<reference evidence="4" key="1">
    <citation type="submission" date="2017-04" db="EMBL/GenBank/DDBJ databases">
        <authorList>
            <person name="Varghese N."/>
            <person name="Submissions S."/>
        </authorList>
    </citation>
    <scope>NUCLEOTIDE SEQUENCE [LARGE SCALE GENOMIC DNA]</scope>
</reference>
<protein>
    <submittedName>
        <fullName evidence="3">Flp pilus assembly protein TadG</fullName>
    </submittedName>
</protein>
<name>A0A1Y6FMD7_9HYPH</name>
<evidence type="ECO:0000313" key="3">
    <source>
        <dbReference type="EMBL" id="SMQ75909.1"/>
    </source>
</evidence>
<proteinExistence type="predicted"/>
<dbReference type="EMBL" id="FXWK01000001">
    <property type="protein sequence ID" value="SMQ75909.1"/>
    <property type="molecule type" value="Genomic_DNA"/>
</dbReference>
<keyword evidence="4" id="KW-1185">Reference proteome</keyword>
<dbReference type="OrthoDB" id="7522752at2"/>
<keyword evidence="1" id="KW-1133">Transmembrane helix</keyword>
<gene>
    <name evidence="3" type="ORF">SAMN06295905_2455</name>
</gene>
<dbReference type="Pfam" id="PF13400">
    <property type="entry name" value="Tad"/>
    <property type="match status" value="1"/>
</dbReference>
<evidence type="ECO:0000256" key="1">
    <source>
        <dbReference type="SAM" id="Phobius"/>
    </source>
</evidence>
<dbReference type="InterPro" id="IPR036465">
    <property type="entry name" value="vWFA_dom_sf"/>
</dbReference>
<dbReference type="InterPro" id="IPR002035">
    <property type="entry name" value="VWF_A"/>
</dbReference>
<keyword evidence="1" id="KW-0812">Transmembrane</keyword>
<dbReference type="PROSITE" id="PS50234">
    <property type="entry name" value="VWFA"/>
    <property type="match status" value="1"/>
</dbReference>
<dbReference type="Gene3D" id="3.40.50.410">
    <property type="entry name" value="von Willebrand factor, type A domain"/>
    <property type="match status" value="1"/>
</dbReference>
<evidence type="ECO:0000259" key="2">
    <source>
        <dbReference type="PROSITE" id="PS50234"/>
    </source>
</evidence>
<evidence type="ECO:0000313" key="4">
    <source>
        <dbReference type="Proteomes" id="UP000194474"/>
    </source>
</evidence>
<organism evidence="3 4">
    <name type="scientific">Devosia lucknowensis</name>
    <dbReference type="NCBI Taxonomy" id="1096929"/>
    <lineage>
        <taxon>Bacteria</taxon>
        <taxon>Pseudomonadati</taxon>
        <taxon>Pseudomonadota</taxon>
        <taxon>Alphaproteobacteria</taxon>
        <taxon>Hyphomicrobiales</taxon>
        <taxon>Devosiaceae</taxon>
        <taxon>Devosia</taxon>
    </lineage>
</organism>
<dbReference type="Proteomes" id="UP000194474">
    <property type="component" value="Unassembled WGS sequence"/>
</dbReference>
<dbReference type="RefSeq" id="WP_086470668.1">
    <property type="nucleotide sequence ID" value="NZ_FXWK01000001.1"/>
</dbReference>
<dbReference type="InterPro" id="IPR028087">
    <property type="entry name" value="Tad_N"/>
</dbReference>
<dbReference type="SUPFAM" id="SSF53300">
    <property type="entry name" value="vWA-like"/>
    <property type="match status" value="1"/>
</dbReference>
<dbReference type="AlphaFoldDB" id="A0A1Y6FMD7"/>
<sequence>MKRLIDQFRRDGGGNVAIIVALLILPMLVLAGGATDLARYEAHRAQLQDGVDRAVLAAASLRQTVPVETTVQDYLKSLAFIEDVDLDYDYTVSLNVRTIKVKASYDMTAGFLPLIGIHTLPMVVAATAQEKRSNVEISLMLDVSGSMRFREPASAPTRISLLRPAAKTFVDTILTTENQPTTTISIVPYAGSVNIGSTIFDGIGIARRHNHSSCMEFATTDYGVGLIPFNQRGQVPHFTQNHATTNEAGLDWGWCPSEATAISVMSNNPTVLKNKIDTMRMADGTGSAIAMNWGMMLLEPALRPYIAQAAAAGMVPNQFANRPAPFNDPNTLKVIVLMTDGEITYQRRPNQYDYPRNPEGDRGNYTWYDAGVANNHLQAVCTRAKNNGVLVFTIGFQLNDANQAQRDMKTKLRNCASSASHYYDVAGLDIAGAFNSIATAIQKVKLTQ</sequence>
<keyword evidence="1" id="KW-0472">Membrane</keyword>